<dbReference type="RefSeq" id="WP_151677302.1">
    <property type="nucleotide sequence ID" value="NZ_WBWA01000003.1"/>
</dbReference>
<evidence type="ECO:0000313" key="3">
    <source>
        <dbReference type="Proteomes" id="UP000430843"/>
    </source>
</evidence>
<accession>A0A7X6FP53</accession>
<proteinExistence type="predicted"/>
<reference evidence="2 4" key="2">
    <citation type="submission" date="2020-04" db="EMBL/GenBank/DDBJ databases">
        <title>Whole genome sequencing of clinical and environmental type strains of Ochrobactrum.</title>
        <authorList>
            <person name="Dharne M."/>
        </authorList>
    </citation>
    <scope>NUCLEOTIDE SEQUENCE [LARGE SCALE GENOMIC DNA]</scope>
    <source>
        <strain evidence="2 4">DSM 13340</strain>
    </source>
</reference>
<dbReference type="Proteomes" id="UP000430843">
    <property type="component" value="Unassembled WGS sequence"/>
</dbReference>
<dbReference type="Pfam" id="PF06995">
    <property type="entry name" value="Phage_P2_GpU"/>
    <property type="match status" value="1"/>
</dbReference>
<evidence type="ECO:0000313" key="4">
    <source>
        <dbReference type="Proteomes" id="UP000558475"/>
    </source>
</evidence>
<name>A0A7X6FP53_9HYPH</name>
<dbReference type="EMBL" id="JAAXZB010000001">
    <property type="protein sequence ID" value="NKW09395.1"/>
    <property type="molecule type" value="Genomic_DNA"/>
</dbReference>
<reference evidence="1 3" key="1">
    <citation type="submission" date="2019-09" db="EMBL/GenBank/DDBJ databases">
        <title>Taxonomic organization of the family Brucellaceae based on a phylogenomic approach.</title>
        <authorList>
            <person name="Leclercq S."/>
            <person name="Cloeckaert A."/>
            <person name="Zygmunt M.S."/>
        </authorList>
    </citation>
    <scope>NUCLEOTIDE SEQUENCE [LARGE SCALE GENOMIC DNA]</scope>
    <source>
        <strain evidence="1 3">LMG 18957</strain>
    </source>
</reference>
<evidence type="ECO:0000313" key="1">
    <source>
        <dbReference type="EMBL" id="KAB2666520.1"/>
    </source>
</evidence>
<protein>
    <submittedName>
        <fullName evidence="2">Phage tail protein</fullName>
    </submittedName>
</protein>
<dbReference type="Proteomes" id="UP000558475">
    <property type="component" value="Unassembled WGS sequence"/>
</dbReference>
<dbReference type="EMBL" id="WBWA01000003">
    <property type="protein sequence ID" value="KAB2666520.1"/>
    <property type="molecule type" value="Genomic_DNA"/>
</dbReference>
<dbReference type="InterPro" id="IPR009734">
    <property type="entry name" value="Myoviridae_GpU"/>
</dbReference>
<keyword evidence="3" id="KW-1185">Reference proteome</keyword>
<comment type="caution">
    <text evidence="2">The sequence shown here is derived from an EMBL/GenBank/DDBJ whole genome shotgun (WGS) entry which is preliminary data.</text>
</comment>
<evidence type="ECO:0000313" key="2">
    <source>
        <dbReference type="EMBL" id="NKW09395.1"/>
    </source>
</evidence>
<dbReference type="InterPro" id="IPR016912">
    <property type="entry name" value="Phage_P2_GpU"/>
</dbReference>
<dbReference type="AlphaFoldDB" id="A0A7X6FP53"/>
<organism evidence="2 4">
    <name type="scientific">Brucella tritici</name>
    <dbReference type="NCBI Taxonomy" id="94626"/>
    <lineage>
        <taxon>Bacteria</taxon>
        <taxon>Pseudomonadati</taxon>
        <taxon>Pseudomonadota</taxon>
        <taxon>Alphaproteobacteria</taxon>
        <taxon>Hyphomicrobiales</taxon>
        <taxon>Brucellaceae</taxon>
        <taxon>Brucella/Ochrobactrum group</taxon>
        <taxon>Brucella</taxon>
    </lineage>
</organism>
<gene>
    <name evidence="1" type="ORF">F9K91_04870</name>
    <name evidence="2" type="ORF">HGG76_05715</name>
</gene>
<sequence>MAYTMMGLGPFRFSIDTAAYQTLTRKSEYRWESQERIGRHPAMQFIGAGHETFTLEGTVYPHWRSGFGQVEEMRGIAEQGSPLMLVSGTGRVFGRFVITEVEERQTYFHPNGAPRKQEFTLELKSYGEDGEGPNNG</sequence>
<dbReference type="PIRSF" id="PIRSF029208">
    <property type="entry name" value="Phage_tail_GPU"/>
    <property type="match status" value="1"/>
</dbReference>